<evidence type="ECO:0000259" key="1">
    <source>
        <dbReference type="PROSITE" id="PS50181"/>
    </source>
</evidence>
<keyword evidence="3" id="KW-1185">Reference proteome</keyword>
<dbReference type="InterPro" id="IPR001810">
    <property type="entry name" value="F-box_dom"/>
</dbReference>
<dbReference type="Pfam" id="PF00646">
    <property type="entry name" value="F-box"/>
    <property type="match status" value="1"/>
</dbReference>
<name>A0A059J1L7_TRIIM</name>
<organism evidence="2 3">
    <name type="scientific">Trichophyton interdigitale (strain MR816)</name>
    <dbReference type="NCBI Taxonomy" id="1215338"/>
    <lineage>
        <taxon>Eukaryota</taxon>
        <taxon>Fungi</taxon>
        <taxon>Dikarya</taxon>
        <taxon>Ascomycota</taxon>
        <taxon>Pezizomycotina</taxon>
        <taxon>Eurotiomycetes</taxon>
        <taxon>Eurotiomycetidae</taxon>
        <taxon>Onygenales</taxon>
        <taxon>Arthrodermataceae</taxon>
        <taxon>Trichophyton</taxon>
    </lineage>
</organism>
<protein>
    <recommendedName>
        <fullName evidence="1">F-box domain-containing protein</fullName>
    </recommendedName>
</protein>
<proteinExistence type="predicted"/>
<dbReference type="Proteomes" id="UP000024533">
    <property type="component" value="Unassembled WGS sequence"/>
</dbReference>
<dbReference type="OrthoDB" id="5279008at2759"/>
<dbReference type="HOGENOM" id="CLU_051367_1_0_1"/>
<dbReference type="OMA" id="RYFRTRY"/>
<evidence type="ECO:0000313" key="3">
    <source>
        <dbReference type="Proteomes" id="UP000024533"/>
    </source>
</evidence>
<dbReference type="STRING" id="1215338.A0A059J1L7"/>
<dbReference type="AlphaFoldDB" id="A0A059J1L7"/>
<dbReference type="PROSITE" id="PS50181">
    <property type="entry name" value="FBOX"/>
    <property type="match status" value="1"/>
</dbReference>
<evidence type="ECO:0000313" key="2">
    <source>
        <dbReference type="EMBL" id="KDB21583.1"/>
    </source>
</evidence>
<dbReference type="EMBL" id="AOKY01000456">
    <property type="protein sequence ID" value="KDB21583.1"/>
    <property type="molecule type" value="Genomic_DNA"/>
</dbReference>
<accession>A0A059J1L7</accession>
<feature type="domain" description="F-box" evidence="1">
    <location>
        <begin position="1"/>
        <end position="48"/>
    </location>
</feature>
<comment type="caution">
    <text evidence="2">The sequence shown here is derived from an EMBL/GenBank/DDBJ whole genome shotgun (WGS) entry which is preliminary data.</text>
</comment>
<sequence length="403" mass="46329">MALPNLPIELMEIIAKELDSNDLFNLRLVARAINTKLRYHFMKKYFSIRRHMMNTHSLQTLCKISEHPYLRRAVRTLEISSDHLSDRPPPYLQEEHTAPYRLLTPTTIDDGEYRRNLDEQSSMQNTGLDIALLARALNNLSNCHDVALRAKHDVLPWGAATLQKQTGAFPMRNFNERASRAFVERAIWAVLASLSTCPYQVYSFRIVLNHPLKSVCPEMLNFSTVNLGRLGFRFTKVKRLHLLLEPESQVSPDIWARDLANFIECFPNVHDFGLHFVPKDRRQFRAVSKALRLPRLQALELGRIHCCEADLIELLLSHKSTLKRIGFQDINLITGGDAWKTLIRAIRDHLSVERLTIKTCKLDRVPITAMDYDSLGTVALTLTGDRRELDHFVDTVRESKDGL</sequence>
<gene>
    <name evidence="2" type="ORF">H109_06486</name>
</gene>
<reference evidence="2 3" key="1">
    <citation type="submission" date="2014-02" db="EMBL/GenBank/DDBJ databases">
        <title>The Genome Sequence of Trichophyton interdigitale MR816.</title>
        <authorList>
            <consortium name="The Broad Institute Genomics Platform"/>
            <person name="Cuomo C.A."/>
            <person name="White T.C."/>
            <person name="Graser Y."/>
            <person name="Martinez-Rossi N."/>
            <person name="Heitman J."/>
            <person name="Young S.K."/>
            <person name="Zeng Q."/>
            <person name="Gargeya S."/>
            <person name="Abouelleil A."/>
            <person name="Alvarado L."/>
            <person name="Chapman S.B."/>
            <person name="Gainer-Dewar J."/>
            <person name="Goldberg J."/>
            <person name="Griggs A."/>
            <person name="Gujja S."/>
            <person name="Hansen M."/>
            <person name="Howarth C."/>
            <person name="Imamovic A."/>
            <person name="Larimer J."/>
            <person name="Martinez D."/>
            <person name="Murphy C."/>
            <person name="Pearson M.D."/>
            <person name="Persinoti G."/>
            <person name="Poon T."/>
            <person name="Priest M."/>
            <person name="Roberts A.D."/>
            <person name="Saif S."/>
            <person name="Shea T.D."/>
            <person name="Sykes S.N."/>
            <person name="Wortman J."/>
            <person name="Nusbaum C."/>
            <person name="Birren B."/>
        </authorList>
    </citation>
    <scope>NUCLEOTIDE SEQUENCE [LARGE SCALE GENOMIC DNA]</scope>
    <source>
        <strain evidence="2 3">MR816</strain>
    </source>
</reference>